<dbReference type="AlphaFoldDB" id="A0A4Q9LCC7"/>
<sequence>MQLFHNKKFRIAIIISVVLITIGVVIGFIGYNSACKIVKDFREDFKTISKSDGFKNMLSLFKTSKIVVFLAKDKPFVGVLGFKFRNQTLYDKMVQLLEQKSDDLILFKGPEANLYFADKSRDRGLSKILEDISFLAKIGFWLKSAPDVKFIYEISDFLKKTFNKTRENETKRVYFNILDEKKVQAYEVSYSVPRAPVFDCIKSFEFVSNKNITCDSFECITFIVHKLIRRGST</sequence>
<dbReference type="VEuPathDB" id="MicrosporidiaDB:CWI37_0010p0030"/>
<proteinExistence type="predicted"/>
<name>A0A4Q9LCC7_9MICR</name>
<feature type="transmembrane region" description="Helical" evidence="1">
    <location>
        <begin position="12"/>
        <end position="31"/>
    </location>
</feature>
<reference evidence="2 3" key="1">
    <citation type="submission" date="2017-12" db="EMBL/GenBank/DDBJ databases">
        <authorList>
            <person name="Pombert J.-F."/>
            <person name="Haag K.L."/>
            <person name="Ebert D."/>
        </authorList>
    </citation>
    <scope>NUCLEOTIDE SEQUENCE [LARGE SCALE GENOMIC DNA]</scope>
    <source>
        <strain evidence="2">FI-OER-3-3</strain>
    </source>
</reference>
<accession>A0A4Q9LCC7</accession>
<keyword evidence="1" id="KW-0472">Membrane</keyword>
<dbReference type="Proteomes" id="UP000292362">
    <property type="component" value="Unassembled WGS sequence"/>
</dbReference>
<dbReference type="EMBL" id="PITJ01000010">
    <property type="protein sequence ID" value="TBU05468.1"/>
    <property type="molecule type" value="Genomic_DNA"/>
</dbReference>
<evidence type="ECO:0000313" key="2">
    <source>
        <dbReference type="EMBL" id="TBU05468.1"/>
    </source>
</evidence>
<gene>
    <name evidence="2" type="ORF">CWI37_0010p0030</name>
</gene>
<evidence type="ECO:0000256" key="1">
    <source>
        <dbReference type="SAM" id="Phobius"/>
    </source>
</evidence>
<comment type="caution">
    <text evidence="2">The sequence shown here is derived from an EMBL/GenBank/DDBJ whole genome shotgun (WGS) entry which is preliminary data.</text>
</comment>
<evidence type="ECO:0000313" key="3">
    <source>
        <dbReference type="Proteomes" id="UP000292362"/>
    </source>
</evidence>
<keyword evidence="1" id="KW-0812">Transmembrane</keyword>
<keyword evidence="1" id="KW-1133">Transmembrane helix</keyword>
<organism evidence="2 3">
    <name type="scientific">Hamiltosporidium tvaerminnensis</name>
    <dbReference type="NCBI Taxonomy" id="1176355"/>
    <lineage>
        <taxon>Eukaryota</taxon>
        <taxon>Fungi</taxon>
        <taxon>Fungi incertae sedis</taxon>
        <taxon>Microsporidia</taxon>
        <taxon>Dubosqiidae</taxon>
        <taxon>Hamiltosporidium</taxon>
    </lineage>
</organism>
<protein>
    <submittedName>
        <fullName evidence="2">Uncharacterized protein</fullName>
    </submittedName>
</protein>